<dbReference type="HOGENOM" id="CLU_124782_0_0_1"/>
<dbReference type="PANTHER" id="PTHR13276">
    <property type="entry name" value="GUANINE NUCLEOTIDE EXCHANGE FACTOR MSS4"/>
    <property type="match status" value="1"/>
</dbReference>
<dbReference type="AlphaFoldDB" id="A7TT83"/>
<dbReference type="KEGG" id="vpo:Kpol_274p2"/>
<keyword evidence="1" id="KW-0813">Transport</keyword>
<dbReference type="GO" id="GO:0006892">
    <property type="term" value="P:post-Golgi vesicle-mediated transport"/>
    <property type="evidence" value="ECO:0007669"/>
    <property type="project" value="EnsemblFungi"/>
</dbReference>
<dbReference type="Proteomes" id="UP000000267">
    <property type="component" value="Unassembled WGS sequence"/>
</dbReference>
<dbReference type="SUPFAM" id="SSF51316">
    <property type="entry name" value="Mss4-like"/>
    <property type="match status" value="1"/>
</dbReference>
<proteinExistence type="predicted"/>
<sequence length="138" mass="15667">MGTAKCVFDNCNSQIITVDESKVIEWSSDVYDIFKLMQNNIKDVSLGKFLIVNDIWDFDNVGVSKEIPQDLELQLDDSKFILNFKGNTWEVTKCIKYLICADCDKGPIGMVCEIADVSNKDNKNQINLLSLNSINYEL</sequence>
<dbReference type="PhylomeDB" id="A7TT83"/>
<gene>
    <name evidence="4" type="ORF">Kpol_274p2</name>
</gene>
<dbReference type="RefSeq" id="XP_001642377.1">
    <property type="nucleotide sequence ID" value="XM_001642327.1"/>
</dbReference>
<evidence type="ECO:0008006" key="6">
    <source>
        <dbReference type="Google" id="ProtNLM"/>
    </source>
</evidence>
<dbReference type="InterPro" id="IPR011323">
    <property type="entry name" value="Mss4/transl-control_tumour"/>
</dbReference>
<dbReference type="eggNOG" id="KOG4113">
    <property type="taxonomic scope" value="Eukaryota"/>
</dbReference>
<evidence type="ECO:0000256" key="2">
    <source>
        <dbReference type="ARBA" id="ARBA00022658"/>
    </source>
</evidence>
<evidence type="ECO:0000256" key="3">
    <source>
        <dbReference type="ARBA" id="ARBA00022927"/>
    </source>
</evidence>
<evidence type="ECO:0000313" key="5">
    <source>
        <dbReference type="Proteomes" id="UP000000267"/>
    </source>
</evidence>
<accession>A7TT83</accession>
<reference evidence="4 5" key="1">
    <citation type="journal article" date="2007" name="Proc. Natl. Acad. Sci. U.S.A.">
        <title>Independent sorting-out of thousands of duplicated gene pairs in two yeast species descended from a whole-genome duplication.</title>
        <authorList>
            <person name="Scannell D.R."/>
            <person name="Frank A.C."/>
            <person name="Conant G.C."/>
            <person name="Byrne K.P."/>
            <person name="Woolfit M."/>
            <person name="Wolfe K.H."/>
        </authorList>
    </citation>
    <scope>NUCLEOTIDE SEQUENCE [LARGE SCALE GENOMIC DNA]</scope>
    <source>
        <strain evidence="5">ATCC 22028 / DSM 70294 / BCRC 21397 / CBS 2163 / NBRC 10782 / NRRL Y-8283 / UCD 57-17</strain>
    </source>
</reference>
<evidence type="ECO:0000313" key="4">
    <source>
        <dbReference type="EMBL" id="EDO14519.1"/>
    </source>
</evidence>
<keyword evidence="5" id="KW-1185">Reference proteome</keyword>
<dbReference type="InterPro" id="IPR011057">
    <property type="entry name" value="Mss4-like_sf"/>
</dbReference>
<dbReference type="PANTHER" id="PTHR13276:SF0">
    <property type="entry name" value="GUANINE NUCLEOTIDE EXCHANGE FACTOR MSS4"/>
    <property type="match status" value="1"/>
</dbReference>
<keyword evidence="3" id="KW-0653">Protein transport</keyword>
<dbReference type="InParanoid" id="A7TT83"/>
<dbReference type="GO" id="GO:0005085">
    <property type="term" value="F:guanyl-nucleotide exchange factor activity"/>
    <property type="evidence" value="ECO:0007669"/>
    <property type="project" value="UniProtKB-KW"/>
</dbReference>
<protein>
    <recommendedName>
        <fullName evidence="6">Protein DSS4</fullName>
    </recommendedName>
</protein>
<dbReference type="Pfam" id="PF04421">
    <property type="entry name" value="Mss4"/>
    <property type="match status" value="1"/>
</dbReference>
<dbReference type="OMA" id="GPIGMVC"/>
<dbReference type="STRING" id="436907.A7TT83"/>
<dbReference type="GO" id="GO:0015031">
    <property type="term" value="P:protein transport"/>
    <property type="evidence" value="ECO:0007669"/>
    <property type="project" value="UniProtKB-KW"/>
</dbReference>
<dbReference type="FunCoup" id="A7TT83">
    <property type="interactions" value="73"/>
</dbReference>
<dbReference type="PROSITE" id="PS51796">
    <property type="entry name" value="MSS4"/>
    <property type="match status" value="1"/>
</dbReference>
<evidence type="ECO:0000256" key="1">
    <source>
        <dbReference type="ARBA" id="ARBA00022448"/>
    </source>
</evidence>
<dbReference type="InterPro" id="IPR007515">
    <property type="entry name" value="Mss4"/>
</dbReference>
<dbReference type="Gene3D" id="2.170.150.10">
    <property type="entry name" value="Metal Binding Protein, Guanine Nucleotide Exchange Factor, Chain A"/>
    <property type="match status" value="1"/>
</dbReference>
<dbReference type="EMBL" id="DS480550">
    <property type="protein sequence ID" value="EDO14519.1"/>
    <property type="molecule type" value="Genomic_DNA"/>
</dbReference>
<dbReference type="GeneID" id="5542526"/>
<name>A7TT83_VANPO</name>
<dbReference type="GO" id="GO:0007264">
    <property type="term" value="P:small GTPase-mediated signal transduction"/>
    <property type="evidence" value="ECO:0007669"/>
    <property type="project" value="InterPro"/>
</dbReference>
<organism evidence="5">
    <name type="scientific">Vanderwaltozyma polyspora (strain ATCC 22028 / DSM 70294 / BCRC 21397 / CBS 2163 / NBRC 10782 / NRRL Y-8283 / UCD 57-17)</name>
    <name type="common">Kluyveromyces polysporus</name>
    <dbReference type="NCBI Taxonomy" id="436907"/>
    <lineage>
        <taxon>Eukaryota</taxon>
        <taxon>Fungi</taxon>
        <taxon>Dikarya</taxon>
        <taxon>Ascomycota</taxon>
        <taxon>Saccharomycotina</taxon>
        <taxon>Saccharomycetes</taxon>
        <taxon>Saccharomycetales</taxon>
        <taxon>Saccharomycetaceae</taxon>
        <taxon>Vanderwaltozyma</taxon>
    </lineage>
</organism>
<dbReference type="GO" id="GO:0005829">
    <property type="term" value="C:cytosol"/>
    <property type="evidence" value="ECO:0007669"/>
    <property type="project" value="EnsemblFungi"/>
</dbReference>
<dbReference type="GO" id="GO:0016020">
    <property type="term" value="C:membrane"/>
    <property type="evidence" value="ECO:0007669"/>
    <property type="project" value="EnsemblFungi"/>
</dbReference>
<keyword evidence="2" id="KW-0344">Guanine-nucleotide releasing factor</keyword>
<dbReference type="OrthoDB" id="30840at2759"/>
<dbReference type="GO" id="GO:0008270">
    <property type="term" value="F:zinc ion binding"/>
    <property type="evidence" value="ECO:0007669"/>
    <property type="project" value="EnsemblFungi"/>
</dbReference>